<dbReference type="PROSITE" id="PS00237">
    <property type="entry name" value="G_PROTEIN_RECEP_F1_1"/>
    <property type="match status" value="1"/>
</dbReference>
<evidence type="ECO:0000256" key="4">
    <source>
        <dbReference type="ARBA" id="ARBA00023040"/>
    </source>
</evidence>
<evidence type="ECO:0000259" key="11">
    <source>
        <dbReference type="PROSITE" id="PS50262"/>
    </source>
</evidence>
<evidence type="ECO:0000256" key="7">
    <source>
        <dbReference type="ARBA" id="ARBA00023224"/>
    </source>
</evidence>
<feature type="transmembrane region" description="Helical" evidence="10">
    <location>
        <begin position="16"/>
        <end position="38"/>
    </location>
</feature>
<feature type="transmembrane region" description="Helical" evidence="10">
    <location>
        <begin position="269"/>
        <end position="293"/>
    </location>
</feature>
<feature type="domain" description="G-protein coupled receptors family 1 profile" evidence="11">
    <location>
        <begin position="31"/>
        <end position="330"/>
    </location>
</feature>
<keyword evidence="7 8" id="KW-0807">Transducer</keyword>
<dbReference type="PANTHER" id="PTHR24243:SF230">
    <property type="entry name" value="G-PROTEIN COUPLED RECEPTORS FAMILY 1 PROFILE DOMAIN-CONTAINING PROTEIN"/>
    <property type="match status" value="1"/>
</dbReference>
<sequence>MDDIPHPYTGFILNFIWIYIGPVILILGTVGNLLAISVLSHHQSRALSAFMYLSVRSIVDEITLIVGLLRRIIEQTGSGTKIENKNLVLCRMTQYIGNTATYISGWLIVLLTMERCLIIVKPFQTGKISCVHSARRNIFILCATFMIFSCHLFVSLEIRLDDTDKYACLYPTNYSNTFLQLDATFYAYLPFVLISVMNAIIVSQVYKASKSKIRLHGHRSFNSKPQSQNKRITFDQLSSVTMKGTSNSSTSARKTPGYSSINGEATKQLTVMMLVVSLTFLSTTLPIIISLSIAHAVGENSVIWNTYQGIIDSCCQMLMYVNHSMNFYLYCATGKKFRTQLFSMLRSIKRACENSSIFKCIGERCVCGSKNFLTDKSYTNKHLERTEKDSDTRAEKIRANSSAQLESNDSCKPCHSCGSRENTRQNKENTKMNSWLFLRGKWPRNRSKSRSDKPKLKISWKTAAQPTAPEYTNMYNGNSSMNMRLAVTSNNASKANAKPYLIKAEVY</sequence>
<keyword evidence="3 10" id="KW-1133">Transmembrane helix</keyword>
<evidence type="ECO:0000256" key="1">
    <source>
        <dbReference type="ARBA" id="ARBA00004141"/>
    </source>
</evidence>
<evidence type="ECO:0000313" key="13">
    <source>
        <dbReference type="Proteomes" id="UP001626550"/>
    </source>
</evidence>
<evidence type="ECO:0000256" key="8">
    <source>
        <dbReference type="RuleBase" id="RU000688"/>
    </source>
</evidence>
<feature type="transmembrane region" description="Helical" evidence="10">
    <location>
        <begin position="185"/>
        <end position="206"/>
    </location>
</feature>
<feature type="transmembrane region" description="Helical" evidence="10">
    <location>
        <begin position="138"/>
        <end position="156"/>
    </location>
</feature>
<evidence type="ECO:0000313" key="12">
    <source>
        <dbReference type="EMBL" id="KAL3310697.1"/>
    </source>
</evidence>
<proteinExistence type="inferred from homology"/>
<name>A0ABD2PT97_9PLAT</name>
<dbReference type="EMBL" id="JBJKFK010002712">
    <property type="protein sequence ID" value="KAL3310697.1"/>
    <property type="molecule type" value="Genomic_DNA"/>
</dbReference>
<dbReference type="InterPro" id="IPR017452">
    <property type="entry name" value="GPCR_Rhodpsn_7TM"/>
</dbReference>
<keyword evidence="6 8" id="KW-0675">Receptor</keyword>
<keyword evidence="4 8" id="KW-0297">G-protein coupled receptor</keyword>
<dbReference type="InterPro" id="IPR000276">
    <property type="entry name" value="GPCR_Rhodpsn"/>
</dbReference>
<dbReference type="Gene3D" id="1.20.1070.10">
    <property type="entry name" value="Rhodopsin 7-helix transmembrane proteins"/>
    <property type="match status" value="1"/>
</dbReference>
<keyword evidence="2 8" id="KW-0812">Transmembrane</keyword>
<protein>
    <recommendedName>
        <fullName evidence="11">G-protein coupled receptors family 1 profile domain-containing protein</fullName>
    </recommendedName>
</protein>
<dbReference type="Pfam" id="PF00001">
    <property type="entry name" value="7tm_1"/>
    <property type="match status" value="1"/>
</dbReference>
<keyword evidence="5 10" id="KW-0472">Membrane</keyword>
<evidence type="ECO:0000256" key="3">
    <source>
        <dbReference type="ARBA" id="ARBA00022989"/>
    </source>
</evidence>
<dbReference type="CDD" id="cd14978">
    <property type="entry name" value="7tmA_FMRFamide_R-like"/>
    <property type="match status" value="1"/>
</dbReference>
<dbReference type="GO" id="GO:0004930">
    <property type="term" value="F:G protein-coupled receptor activity"/>
    <property type="evidence" value="ECO:0007669"/>
    <property type="project" value="UniProtKB-KW"/>
</dbReference>
<comment type="similarity">
    <text evidence="8">Belongs to the G-protein coupled receptor 1 family.</text>
</comment>
<feature type="compositionally biased region" description="Basic and acidic residues" evidence="9">
    <location>
        <begin position="421"/>
        <end position="430"/>
    </location>
</feature>
<dbReference type="Proteomes" id="UP001626550">
    <property type="component" value="Unassembled WGS sequence"/>
</dbReference>
<dbReference type="PRINTS" id="PR00237">
    <property type="entry name" value="GPCRRHODOPSN"/>
</dbReference>
<organism evidence="12 13">
    <name type="scientific">Cichlidogyrus casuarinus</name>
    <dbReference type="NCBI Taxonomy" id="1844966"/>
    <lineage>
        <taxon>Eukaryota</taxon>
        <taxon>Metazoa</taxon>
        <taxon>Spiralia</taxon>
        <taxon>Lophotrochozoa</taxon>
        <taxon>Platyhelminthes</taxon>
        <taxon>Monogenea</taxon>
        <taxon>Monopisthocotylea</taxon>
        <taxon>Dactylogyridea</taxon>
        <taxon>Ancyrocephalidae</taxon>
        <taxon>Cichlidogyrus</taxon>
    </lineage>
</organism>
<evidence type="ECO:0000256" key="2">
    <source>
        <dbReference type="ARBA" id="ARBA00022692"/>
    </source>
</evidence>
<dbReference type="GO" id="GO:0016020">
    <property type="term" value="C:membrane"/>
    <property type="evidence" value="ECO:0007669"/>
    <property type="project" value="UniProtKB-SubCell"/>
</dbReference>
<gene>
    <name evidence="12" type="ORF">Ciccas_010732</name>
</gene>
<evidence type="ECO:0000256" key="6">
    <source>
        <dbReference type="ARBA" id="ARBA00023170"/>
    </source>
</evidence>
<feature type="region of interest" description="Disordered" evidence="9">
    <location>
        <begin position="399"/>
        <end position="430"/>
    </location>
</feature>
<feature type="compositionally biased region" description="Polar residues" evidence="9">
    <location>
        <begin position="399"/>
        <end position="410"/>
    </location>
</feature>
<comment type="subcellular location">
    <subcellularLocation>
        <location evidence="1">Membrane</location>
        <topology evidence="1">Multi-pass membrane protein</topology>
    </subcellularLocation>
</comment>
<evidence type="ECO:0000256" key="5">
    <source>
        <dbReference type="ARBA" id="ARBA00023136"/>
    </source>
</evidence>
<accession>A0ABD2PT97</accession>
<evidence type="ECO:0000256" key="9">
    <source>
        <dbReference type="SAM" id="MobiDB-lite"/>
    </source>
</evidence>
<dbReference type="PANTHER" id="PTHR24243">
    <property type="entry name" value="G-PROTEIN COUPLED RECEPTOR"/>
    <property type="match status" value="1"/>
</dbReference>
<dbReference type="PROSITE" id="PS50262">
    <property type="entry name" value="G_PROTEIN_RECEP_F1_2"/>
    <property type="match status" value="1"/>
</dbReference>
<dbReference type="AlphaFoldDB" id="A0ABD2PT97"/>
<comment type="caution">
    <text evidence="12">The sequence shown here is derived from an EMBL/GenBank/DDBJ whole genome shotgun (WGS) entry which is preliminary data.</text>
</comment>
<dbReference type="SUPFAM" id="SSF81321">
    <property type="entry name" value="Family A G protein-coupled receptor-like"/>
    <property type="match status" value="1"/>
</dbReference>
<keyword evidence="13" id="KW-1185">Reference proteome</keyword>
<reference evidence="12 13" key="1">
    <citation type="submission" date="2024-11" db="EMBL/GenBank/DDBJ databases">
        <title>Adaptive evolution of stress response genes in parasites aligns with host niche diversity.</title>
        <authorList>
            <person name="Hahn C."/>
            <person name="Resl P."/>
        </authorList>
    </citation>
    <scope>NUCLEOTIDE SEQUENCE [LARGE SCALE GENOMIC DNA]</scope>
    <source>
        <strain evidence="12">EGGRZ-B1_66</strain>
        <tissue evidence="12">Body</tissue>
    </source>
</reference>
<evidence type="ECO:0000256" key="10">
    <source>
        <dbReference type="SAM" id="Phobius"/>
    </source>
</evidence>